<evidence type="ECO:0000313" key="1">
    <source>
        <dbReference type="EMBL" id="MEY9317243.1"/>
    </source>
</evidence>
<dbReference type="EMBL" id="JBGBZA010000002">
    <property type="protein sequence ID" value="MEY9317243.1"/>
    <property type="molecule type" value="Genomic_DNA"/>
</dbReference>
<dbReference type="Proteomes" id="UP001565471">
    <property type="component" value="Unassembled WGS sequence"/>
</dbReference>
<reference evidence="1 2" key="1">
    <citation type="submission" date="2024-07" db="EMBL/GenBank/DDBJ databases">
        <title>Genomic Encyclopedia of Type Strains, Phase V (KMG-V): Genome sequencing to study the core and pangenomes of soil and plant-associated prokaryotes.</title>
        <authorList>
            <person name="Whitman W."/>
        </authorList>
    </citation>
    <scope>NUCLEOTIDE SEQUENCE [LARGE SCALE GENOMIC DNA]</scope>
    <source>
        <strain evidence="1 2">USDA 415</strain>
    </source>
</reference>
<evidence type="ECO:0000313" key="2">
    <source>
        <dbReference type="Proteomes" id="UP001565471"/>
    </source>
</evidence>
<proteinExistence type="predicted"/>
<keyword evidence="2" id="KW-1185">Reference proteome</keyword>
<accession>A0ABV4F1F2</accession>
<protein>
    <submittedName>
        <fullName evidence="1">Uncharacterized protein</fullName>
    </submittedName>
</protein>
<gene>
    <name evidence="1" type="ORF">ABIF29_004042</name>
</gene>
<comment type="caution">
    <text evidence="1">The sequence shown here is derived from an EMBL/GenBank/DDBJ whole genome shotgun (WGS) entry which is preliminary data.</text>
</comment>
<organism evidence="1 2">
    <name type="scientific">Bradyrhizobium elkanii</name>
    <dbReference type="NCBI Taxonomy" id="29448"/>
    <lineage>
        <taxon>Bacteria</taxon>
        <taxon>Pseudomonadati</taxon>
        <taxon>Pseudomonadota</taxon>
        <taxon>Alphaproteobacteria</taxon>
        <taxon>Hyphomicrobiales</taxon>
        <taxon>Nitrobacteraceae</taxon>
        <taxon>Bradyrhizobium</taxon>
    </lineage>
</organism>
<name>A0ABV4F1F2_BRAEL</name>
<sequence length="88" mass="9558">MPLSPIAIFGDCLTFGQQLRSAVTSLTSIDGNDQAGLLKYLNQSIKDQPLIGARTRFKIFLKDLLGRTDGSQGDVFVRHSSASKINFG</sequence>